<keyword evidence="3" id="KW-1185">Reference proteome</keyword>
<dbReference type="InterPro" id="IPR052349">
    <property type="entry name" value="Metallo-hydrolase_Enzymes"/>
</dbReference>
<dbReference type="EMBL" id="BAAAHQ010000031">
    <property type="protein sequence ID" value="GAA0941404.1"/>
    <property type="molecule type" value="Genomic_DNA"/>
</dbReference>
<dbReference type="Proteomes" id="UP001501578">
    <property type="component" value="Unassembled WGS sequence"/>
</dbReference>
<dbReference type="RefSeq" id="WP_343952779.1">
    <property type="nucleotide sequence ID" value="NZ_BAAAHQ010000031.1"/>
</dbReference>
<sequence length="391" mass="40201">MSDLLLRDALIPGADSPADLLVRDGVVAATGRGAAADGVPAEDLGGKLLLPGFVDAHAHVDKTLWGGPWVPHTAAPGLAAKIRNGVERRAELGLPSADHITALLGQMIVSGTTHVRTHVDVDTVMGLAAVEAVREALARLDGRITAELVAFPQAGLLTRPGTAELMGRALAAGVELVGGIDPAGLENDPVEHLDVVFGLAEEHGSGVDIHLHDGGALGAWQFELIIDRALAASARVNISHGFALGEAPQPVQDRLVARLAEAGVTLTTVAPSSAPSLPLAALREAGVAVGAGNDGVRDLWSPYGTGDMLERALFLAQRARFVRDEEIGIALEAATTGGARVTGRRAGYAPGDPGDFVVVAARTPAEAVCVRPVRSLVVKAGRVVARDGHLV</sequence>
<protein>
    <submittedName>
        <fullName evidence="2">Amidohydrolase</fullName>
    </submittedName>
</protein>
<dbReference type="InterPro" id="IPR013108">
    <property type="entry name" value="Amidohydro_3"/>
</dbReference>
<proteinExistence type="predicted"/>
<dbReference type="PANTHER" id="PTHR32027">
    <property type="entry name" value="CYTOSINE DEAMINASE"/>
    <property type="match status" value="1"/>
</dbReference>
<feature type="domain" description="Amidohydrolase 3" evidence="1">
    <location>
        <begin position="108"/>
        <end position="385"/>
    </location>
</feature>
<evidence type="ECO:0000259" key="1">
    <source>
        <dbReference type="Pfam" id="PF07969"/>
    </source>
</evidence>
<name>A0ABN1QER0_9ACTN</name>
<dbReference type="InterPro" id="IPR011059">
    <property type="entry name" value="Metal-dep_hydrolase_composite"/>
</dbReference>
<dbReference type="SUPFAM" id="SSF51338">
    <property type="entry name" value="Composite domain of metallo-dependent hydrolases"/>
    <property type="match status" value="1"/>
</dbReference>
<evidence type="ECO:0000313" key="3">
    <source>
        <dbReference type="Proteomes" id="UP001501578"/>
    </source>
</evidence>
<gene>
    <name evidence="2" type="ORF">GCM10009560_53320</name>
</gene>
<dbReference type="NCBIfam" id="NF004636">
    <property type="entry name" value="PRK05985.1"/>
    <property type="match status" value="1"/>
</dbReference>
<accession>A0ABN1QER0</accession>
<comment type="caution">
    <text evidence="2">The sequence shown here is derived from an EMBL/GenBank/DDBJ whole genome shotgun (WGS) entry which is preliminary data.</text>
</comment>
<dbReference type="SUPFAM" id="SSF51556">
    <property type="entry name" value="Metallo-dependent hydrolases"/>
    <property type="match status" value="1"/>
</dbReference>
<dbReference type="InterPro" id="IPR032466">
    <property type="entry name" value="Metal_Hydrolase"/>
</dbReference>
<dbReference type="CDD" id="cd01293">
    <property type="entry name" value="Bact_CD"/>
    <property type="match status" value="1"/>
</dbReference>
<dbReference type="Gene3D" id="2.30.40.10">
    <property type="entry name" value="Urease, subunit C, domain 1"/>
    <property type="match status" value="1"/>
</dbReference>
<reference evidence="2 3" key="1">
    <citation type="journal article" date="2019" name="Int. J. Syst. Evol. Microbiol.">
        <title>The Global Catalogue of Microorganisms (GCM) 10K type strain sequencing project: providing services to taxonomists for standard genome sequencing and annotation.</title>
        <authorList>
            <consortium name="The Broad Institute Genomics Platform"/>
            <consortium name="The Broad Institute Genome Sequencing Center for Infectious Disease"/>
            <person name="Wu L."/>
            <person name="Ma J."/>
        </authorList>
    </citation>
    <scope>NUCLEOTIDE SEQUENCE [LARGE SCALE GENOMIC DNA]</scope>
    <source>
        <strain evidence="2 3">JCM 11136</strain>
    </source>
</reference>
<dbReference type="Pfam" id="PF07969">
    <property type="entry name" value="Amidohydro_3"/>
    <property type="match status" value="1"/>
</dbReference>
<dbReference type="Gene3D" id="3.20.20.140">
    <property type="entry name" value="Metal-dependent hydrolases"/>
    <property type="match status" value="1"/>
</dbReference>
<organism evidence="2 3">
    <name type="scientific">Nonomuraea longicatena</name>
    <dbReference type="NCBI Taxonomy" id="83682"/>
    <lineage>
        <taxon>Bacteria</taxon>
        <taxon>Bacillati</taxon>
        <taxon>Actinomycetota</taxon>
        <taxon>Actinomycetes</taxon>
        <taxon>Streptosporangiales</taxon>
        <taxon>Streptosporangiaceae</taxon>
        <taxon>Nonomuraea</taxon>
    </lineage>
</organism>
<dbReference type="PANTHER" id="PTHR32027:SF9">
    <property type="entry name" value="BLL3847 PROTEIN"/>
    <property type="match status" value="1"/>
</dbReference>
<evidence type="ECO:0000313" key="2">
    <source>
        <dbReference type="EMBL" id="GAA0941404.1"/>
    </source>
</evidence>